<gene>
    <name evidence="1" type="ORF">GCWU000325_01941</name>
</gene>
<accession>C9LI83</accession>
<keyword evidence="2" id="KW-1185">Reference proteome</keyword>
<dbReference type="STRING" id="626522.GCWU000325_01941"/>
<evidence type="ECO:0000313" key="1">
    <source>
        <dbReference type="EMBL" id="EEX71199.1"/>
    </source>
</evidence>
<name>C9LI83_9BACT</name>
<protein>
    <submittedName>
        <fullName evidence="1">Uncharacterized protein</fullName>
    </submittedName>
</protein>
<proteinExistence type="predicted"/>
<sequence>MFSFSFFHCLPAPNDGLLGPNDGLLAPNDSLLGPNDSSCFTEIA</sequence>
<reference evidence="1" key="1">
    <citation type="submission" date="2009-09" db="EMBL/GenBank/DDBJ databases">
        <authorList>
            <person name="Weinstock G."/>
            <person name="Sodergren E."/>
            <person name="Clifton S."/>
            <person name="Fulton L."/>
            <person name="Fulton B."/>
            <person name="Courtney L."/>
            <person name="Fronick C."/>
            <person name="Harrison M."/>
            <person name="Strong C."/>
            <person name="Farmer C."/>
            <person name="Delahaunty K."/>
            <person name="Markovic C."/>
            <person name="Hall O."/>
            <person name="Minx P."/>
            <person name="Tomlinson C."/>
            <person name="Mitreva M."/>
            <person name="Nelson J."/>
            <person name="Hou S."/>
            <person name="Wollam A."/>
            <person name="Pepin K.H."/>
            <person name="Johnson M."/>
            <person name="Bhonagiri V."/>
            <person name="Nash W.E."/>
            <person name="Warren W."/>
            <person name="Chinwalla A."/>
            <person name="Mardis E.R."/>
            <person name="Wilson R.K."/>
        </authorList>
    </citation>
    <scope>NUCLEOTIDE SEQUENCE [LARGE SCALE GENOMIC DNA]</scope>
    <source>
        <strain evidence="1">ATCC 51259</strain>
    </source>
</reference>
<dbReference type="HOGENOM" id="CLU_3220330_0_0_10"/>
<dbReference type="Proteomes" id="UP000003460">
    <property type="component" value="Unassembled WGS sequence"/>
</dbReference>
<evidence type="ECO:0000313" key="2">
    <source>
        <dbReference type="Proteomes" id="UP000003460"/>
    </source>
</evidence>
<comment type="caution">
    <text evidence="1">The sequence shown here is derived from an EMBL/GenBank/DDBJ whole genome shotgun (WGS) entry which is preliminary data.</text>
</comment>
<dbReference type="AlphaFoldDB" id="C9LI83"/>
<dbReference type="EMBL" id="ACIJ02000022">
    <property type="protein sequence ID" value="EEX71199.1"/>
    <property type="molecule type" value="Genomic_DNA"/>
</dbReference>
<organism evidence="1 2">
    <name type="scientific">Alloprevotella tannerae ATCC 51259</name>
    <dbReference type="NCBI Taxonomy" id="626522"/>
    <lineage>
        <taxon>Bacteria</taxon>
        <taxon>Pseudomonadati</taxon>
        <taxon>Bacteroidota</taxon>
        <taxon>Bacteroidia</taxon>
        <taxon>Bacteroidales</taxon>
        <taxon>Prevotellaceae</taxon>
        <taxon>Alloprevotella</taxon>
    </lineage>
</organism>